<accession>A0A8T0EH65</accession>
<dbReference type="GO" id="GO:0046872">
    <property type="term" value="F:metal ion binding"/>
    <property type="evidence" value="ECO:0007669"/>
    <property type="project" value="UniProtKB-KW"/>
</dbReference>
<gene>
    <name evidence="3" type="ORF">HNY73_018705</name>
</gene>
<dbReference type="SUPFAM" id="SSF48113">
    <property type="entry name" value="Heme-dependent peroxidases"/>
    <property type="match status" value="1"/>
</dbReference>
<keyword evidence="1 3" id="KW-0560">Oxidoreductase</keyword>
<dbReference type="EMBL" id="JABXBU010002228">
    <property type="protein sequence ID" value="KAF8771265.1"/>
    <property type="molecule type" value="Genomic_DNA"/>
</dbReference>
<sequence length="551" mass="62618">MSRNCYLRFIAPEFDGYGDVRKSSSGGSLPEPRFISLQIFKNDSKLSSKVTFLFVLFGQLIAHDLARAVRPFKTKCCDPKNSNNPECMPIKVSPDDPFYSKYNKTCIDFHRSEECKYCVQATRAQTNGATAAMDASWLYGENEEKAKELRFFNGKGQLKFEEGDLPIVGVDKEDEFCYEGQESKCILNGDPRVNQHSSLTSSMTVWLREHNRVARELKILNPDWEEEKLFQEARKIVIAEFQCIAYKDFLPTLLGARVMKQFGTYIENGSVGTNYDPTVVIGVWNEFSIAAFRLHSLIPSDIGYGNMTFKDTFSNPDLVRKGHASDLLRGSFGVSLENYDHYMVDDVTKYLYLKYQDLASINIQRGRDHGLPPYVKAIKFCSAGSVKVQNFDDLRKLGLMTRTNARLLNQTYENVNDIDMWVGMQMEKHMSGSMLGPTAVCIIAKQTFFTMHGDRFFFNHEGPIPAFTEDQRIELKKCSLARVLCDNTNITEITKNPFFLPKNRNPKVSCEEIPKINLTLWKESSGILGLKFPKIALPDSDNPNLPFGLSL</sequence>
<dbReference type="PANTHER" id="PTHR11475">
    <property type="entry name" value="OXIDASE/PEROXIDASE"/>
    <property type="match status" value="1"/>
</dbReference>
<keyword evidence="4" id="KW-1185">Reference proteome</keyword>
<keyword evidence="1 3" id="KW-0575">Peroxidase</keyword>
<comment type="caution">
    <text evidence="3">The sequence shown here is derived from an EMBL/GenBank/DDBJ whole genome shotgun (WGS) entry which is preliminary data.</text>
</comment>
<dbReference type="Gene3D" id="1.10.640.10">
    <property type="entry name" value="Haem peroxidase domain superfamily, animal type"/>
    <property type="match status" value="1"/>
</dbReference>
<dbReference type="GO" id="GO:0020037">
    <property type="term" value="F:heme binding"/>
    <property type="evidence" value="ECO:0007669"/>
    <property type="project" value="InterPro"/>
</dbReference>
<dbReference type="InterPro" id="IPR019791">
    <property type="entry name" value="Haem_peroxidase_animal"/>
</dbReference>
<dbReference type="PANTHER" id="PTHR11475:SF134">
    <property type="entry name" value="LD42267P"/>
    <property type="match status" value="1"/>
</dbReference>
<organism evidence="3 4">
    <name type="scientific">Argiope bruennichi</name>
    <name type="common">Wasp spider</name>
    <name type="synonym">Aranea bruennichi</name>
    <dbReference type="NCBI Taxonomy" id="94029"/>
    <lineage>
        <taxon>Eukaryota</taxon>
        <taxon>Metazoa</taxon>
        <taxon>Ecdysozoa</taxon>
        <taxon>Arthropoda</taxon>
        <taxon>Chelicerata</taxon>
        <taxon>Arachnida</taxon>
        <taxon>Araneae</taxon>
        <taxon>Araneomorphae</taxon>
        <taxon>Entelegynae</taxon>
        <taxon>Araneoidea</taxon>
        <taxon>Araneidae</taxon>
        <taxon>Argiope</taxon>
    </lineage>
</organism>
<dbReference type="PRINTS" id="PR00457">
    <property type="entry name" value="ANPEROXIDASE"/>
</dbReference>
<keyword evidence="2" id="KW-0479">Metal-binding</keyword>
<dbReference type="Pfam" id="PF03098">
    <property type="entry name" value="An_peroxidase"/>
    <property type="match status" value="1"/>
</dbReference>
<dbReference type="InterPro" id="IPR010255">
    <property type="entry name" value="Haem_peroxidase_sf"/>
</dbReference>
<name>A0A8T0EH65_ARGBR</name>
<dbReference type="PROSITE" id="PS50292">
    <property type="entry name" value="PEROXIDASE_3"/>
    <property type="match status" value="1"/>
</dbReference>
<keyword evidence="2" id="KW-0408">Iron</keyword>
<dbReference type="Proteomes" id="UP000807504">
    <property type="component" value="Unassembled WGS sequence"/>
</dbReference>
<protein>
    <submittedName>
        <fullName evidence="3">Peroxidase like protein</fullName>
    </submittedName>
</protein>
<evidence type="ECO:0000313" key="4">
    <source>
        <dbReference type="Proteomes" id="UP000807504"/>
    </source>
</evidence>
<dbReference type="GO" id="GO:0004601">
    <property type="term" value="F:peroxidase activity"/>
    <property type="evidence" value="ECO:0007669"/>
    <property type="project" value="UniProtKB-KW"/>
</dbReference>
<evidence type="ECO:0000256" key="2">
    <source>
        <dbReference type="PIRSR" id="PIRSR619791-2"/>
    </source>
</evidence>
<dbReference type="GO" id="GO:0006979">
    <property type="term" value="P:response to oxidative stress"/>
    <property type="evidence" value="ECO:0007669"/>
    <property type="project" value="InterPro"/>
</dbReference>
<feature type="binding site" description="axial binding residue" evidence="2">
    <location>
        <position position="295"/>
    </location>
    <ligand>
        <name>heme b</name>
        <dbReference type="ChEBI" id="CHEBI:60344"/>
    </ligand>
    <ligandPart>
        <name>Fe</name>
        <dbReference type="ChEBI" id="CHEBI:18248"/>
    </ligandPart>
</feature>
<keyword evidence="2" id="KW-0349">Heme</keyword>
<evidence type="ECO:0000313" key="3">
    <source>
        <dbReference type="EMBL" id="KAF8771265.1"/>
    </source>
</evidence>
<proteinExistence type="predicted"/>
<reference evidence="3" key="2">
    <citation type="submission" date="2020-06" db="EMBL/GenBank/DDBJ databases">
        <authorList>
            <person name="Sheffer M."/>
        </authorList>
    </citation>
    <scope>NUCLEOTIDE SEQUENCE</scope>
</reference>
<reference evidence="3" key="1">
    <citation type="journal article" date="2020" name="bioRxiv">
        <title>Chromosome-level reference genome of the European wasp spider Argiope bruennichi: a resource for studies on range expansion and evolutionary adaptation.</title>
        <authorList>
            <person name="Sheffer M.M."/>
            <person name="Hoppe A."/>
            <person name="Krehenwinkel H."/>
            <person name="Uhl G."/>
            <person name="Kuss A.W."/>
            <person name="Jensen L."/>
            <person name="Jensen C."/>
            <person name="Gillespie R.G."/>
            <person name="Hoff K.J."/>
            <person name="Prost S."/>
        </authorList>
    </citation>
    <scope>NUCLEOTIDE SEQUENCE</scope>
</reference>
<dbReference type="InterPro" id="IPR037120">
    <property type="entry name" value="Haem_peroxidase_sf_animal"/>
</dbReference>
<evidence type="ECO:0000256" key="1">
    <source>
        <dbReference type="ARBA" id="ARBA00022559"/>
    </source>
</evidence>
<dbReference type="AlphaFoldDB" id="A0A8T0EH65"/>